<dbReference type="InterPro" id="IPR058534">
    <property type="entry name" value="YjdF"/>
</dbReference>
<dbReference type="PROSITE" id="PS51257">
    <property type="entry name" value="PROKAR_LIPOPROTEIN"/>
    <property type="match status" value="1"/>
</dbReference>
<keyword evidence="1" id="KW-1133">Transmembrane helix</keyword>
<feature type="transmembrane region" description="Helical" evidence="1">
    <location>
        <begin position="38"/>
        <end position="56"/>
    </location>
</feature>
<dbReference type="InterPro" id="IPR014509">
    <property type="entry name" value="YjdF-like"/>
</dbReference>
<reference evidence="3" key="1">
    <citation type="submission" date="2025-08" db="UniProtKB">
        <authorList>
            <consortium name="RefSeq"/>
        </authorList>
    </citation>
    <scope>IDENTIFICATION</scope>
</reference>
<feature type="transmembrane region" description="Helical" evidence="1">
    <location>
        <begin position="12"/>
        <end position="32"/>
    </location>
</feature>
<evidence type="ECO:0000256" key="1">
    <source>
        <dbReference type="SAM" id="Phobius"/>
    </source>
</evidence>
<feature type="transmembrane region" description="Helical" evidence="1">
    <location>
        <begin position="68"/>
        <end position="87"/>
    </location>
</feature>
<dbReference type="Pfam" id="PF09997">
    <property type="entry name" value="DUF2238"/>
    <property type="match status" value="1"/>
</dbReference>
<organism evidence="2 3">
    <name type="scientific">Derxia gummosa DSM 723</name>
    <dbReference type="NCBI Taxonomy" id="1121388"/>
    <lineage>
        <taxon>Bacteria</taxon>
        <taxon>Pseudomonadati</taxon>
        <taxon>Pseudomonadota</taxon>
        <taxon>Betaproteobacteria</taxon>
        <taxon>Burkholderiales</taxon>
        <taxon>Alcaligenaceae</taxon>
        <taxon>Derxia</taxon>
    </lineage>
</organism>
<accession>A0A8B6XBI7</accession>
<dbReference type="OrthoDB" id="9786473at2"/>
<evidence type="ECO:0000313" key="2">
    <source>
        <dbReference type="Proteomes" id="UP000675920"/>
    </source>
</evidence>
<keyword evidence="1" id="KW-0472">Membrane</keyword>
<dbReference type="PIRSF" id="PIRSF020606">
    <property type="entry name" value="UCP020606"/>
    <property type="match status" value="1"/>
</dbReference>
<keyword evidence="2" id="KW-1185">Reference proteome</keyword>
<name>A0A8B6XBI7_9BURK</name>
<sequence length="216" mass="23590">MKTRSDLPPARIAPAAFATGTALVGLALPLSALGCHDLSTWFMETVPVMVALPLLWAMRARFALTPLLFWLVVLHCLVLIVGGHYTYAEVPVGFWLRDALGLARNHYDRFGHFMQGLVPALLAREILRRRLRMPPGAMLTALCVSVALAVSAIYEIIEMIAGRVSAEGAAAFLGTQGDAWDTQMDMTLAWAGALFATLVLARLHDRQLAVEPLRTE</sequence>
<evidence type="ECO:0000313" key="3">
    <source>
        <dbReference type="RefSeq" id="WP_084545266.1"/>
    </source>
</evidence>
<dbReference type="AlphaFoldDB" id="A0A8B6XBI7"/>
<protein>
    <submittedName>
        <fullName evidence="3">DUF2238 domain-containing protein</fullName>
    </submittedName>
</protein>
<keyword evidence="1" id="KW-0812">Transmembrane</keyword>
<proteinExistence type="predicted"/>
<dbReference type="RefSeq" id="WP_084545266.1">
    <property type="nucleotide sequence ID" value="NZ_KI519499.1"/>
</dbReference>
<dbReference type="Proteomes" id="UP000675920">
    <property type="component" value="Unplaced"/>
</dbReference>
<feature type="transmembrane region" description="Helical" evidence="1">
    <location>
        <begin position="139"/>
        <end position="157"/>
    </location>
</feature>